<evidence type="ECO:0000313" key="3">
    <source>
        <dbReference type="EMBL" id="QDX25339.1"/>
    </source>
</evidence>
<dbReference type="SUPFAM" id="SSF53474">
    <property type="entry name" value="alpha/beta-Hydrolases"/>
    <property type="match status" value="1"/>
</dbReference>
<protein>
    <submittedName>
        <fullName evidence="3">Alpha/beta hydrolase</fullName>
    </submittedName>
</protein>
<dbReference type="KEGG" id="ssua:FPZ54_04385"/>
<dbReference type="EMBL" id="CP042239">
    <property type="protein sequence ID" value="QDX25339.1"/>
    <property type="molecule type" value="Genomic_DNA"/>
</dbReference>
<dbReference type="OrthoDB" id="9815441at2"/>
<evidence type="ECO:0000256" key="1">
    <source>
        <dbReference type="ARBA" id="ARBA00022801"/>
    </source>
</evidence>
<name>A0A518RD17_9SPHN</name>
<keyword evidence="4" id="KW-1185">Reference proteome</keyword>
<proteinExistence type="predicted"/>
<reference evidence="3 4" key="1">
    <citation type="submission" date="2019-07" db="EMBL/GenBank/DDBJ databases">
        <title>Sphingomonas alkalisoli sp. nov., isolated from rhizosphere soil of Suaedae salsa.</title>
        <authorList>
            <person name="Zhang H."/>
            <person name="Xu L."/>
            <person name="Zhang J.-X."/>
            <person name="Sun J.-Q."/>
        </authorList>
    </citation>
    <scope>NUCLEOTIDE SEQUENCE [LARGE SCALE GENOMIC DNA]</scope>
    <source>
        <strain evidence="3 4">XS-10</strain>
    </source>
</reference>
<dbReference type="InterPro" id="IPR050266">
    <property type="entry name" value="AB_hydrolase_sf"/>
</dbReference>
<dbReference type="Proteomes" id="UP000318055">
    <property type="component" value="Chromosome"/>
</dbReference>
<dbReference type="InterPro" id="IPR029058">
    <property type="entry name" value="AB_hydrolase_fold"/>
</dbReference>
<sequence length="330" mass="35368">MSTARASPSRRSPRGRTMLIAAGGMMLAAGAVVATAFSATMRKAEHRLAGASDIVGTRFGDLEYAVRGEGPPIMMIHGTGGGFDQGLSFGHGLIERGYRVIAPSRFGYLRSDFPVNPSSENQADALVELLDHLGIDRLPVVAGSAGALAAIQFALRHPQRCSLLVLLVPAANVTGLDPVEMTATQKLFVEQALGSDFVYWSARRIAPKQLVANLLATDPHLLKTVSPGERARAYRILDEMLPISTRSRGLLNDARLAGASHPVDYRKIRAPTLILSVEDDRFGTAATARYLATVIPDATLVILERGGHIWLGADETVSDHVARFIRARGS</sequence>
<organism evidence="3 4">
    <name type="scientific">Sphingomonas suaedae</name>
    <dbReference type="NCBI Taxonomy" id="2599297"/>
    <lineage>
        <taxon>Bacteria</taxon>
        <taxon>Pseudomonadati</taxon>
        <taxon>Pseudomonadota</taxon>
        <taxon>Alphaproteobacteria</taxon>
        <taxon>Sphingomonadales</taxon>
        <taxon>Sphingomonadaceae</taxon>
        <taxon>Sphingomonas</taxon>
    </lineage>
</organism>
<evidence type="ECO:0000259" key="2">
    <source>
        <dbReference type="Pfam" id="PF00561"/>
    </source>
</evidence>
<dbReference type="GO" id="GO:0016020">
    <property type="term" value="C:membrane"/>
    <property type="evidence" value="ECO:0007669"/>
    <property type="project" value="TreeGrafter"/>
</dbReference>
<feature type="domain" description="AB hydrolase-1" evidence="2">
    <location>
        <begin position="71"/>
        <end position="309"/>
    </location>
</feature>
<dbReference type="AlphaFoldDB" id="A0A518RD17"/>
<dbReference type="PANTHER" id="PTHR43798:SF31">
    <property type="entry name" value="AB HYDROLASE SUPERFAMILY PROTEIN YCLE"/>
    <property type="match status" value="1"/>
</dbReference>
<dbReference type="GO" id="GO:0016787">
    <property type="term" value="F:hydrolase activity"/>
    <property type="evidence" value="ECO:0007669"/>
    <property type="project" value="UniProtKB-KW"/>
</dbReference>
<dbReference type="PRINTS" id="PR00111">
    <property type="entry name" value="ABHYDROLASE"/>
</dbReference>
<evidence type="ECO:0000313" key="4">
    <source>
        <dbReference type="Proteomes" id="UP000318055"/>
    </source>
</evidence>
<keyword evidence="1 3" id="KW-0378">Hydrolase</keyword>
<gene>
    <name evidence="3" type="ORF">FPZ54_04385</name>
</gene>
<dbReference type="InterPro" id="IPR000073">
    <property type="entry name" value="AB_hydrolase_1"/>
</dbReference>
<dbReference type="Pfam" id="PF00561">
    <property type="entry name" value="Abhydrolase_1"/>
    <property type="match status" value="1"/>
</dbReference>
<dbReference type="PANTHER" id="PTHR43798">
    <property type="entry name" value="MONOACYLGLYCEROL LIPASE"/>
    <property type="match status" value="1"/>
</dbReference>
<accession>A0A518RD17</accession>
<dbReference type="Gene3D" id="3.40.50.1820">
    <property type="entry name" value="alpha/beta hydrolase"/>
    <property type="match status" value="1"/>
</dbReference>